<dbReference type="EMBL" id="JACHXW010000007">
    <property type="protein sequence ID" value="MBB3152795.1"/>
    <property type="molecule type" value="Genomic_DNA"/>
</dbReference>
<dbReference type="AlphaFoldDB" id="A0A7W5C7X3"/>
<keyword evidence="2" id="KW-1185">Reference proteome</keyword>
<organism evidence="1 2">
    <name type="scientific">Paenibacillus endophyticus</name>
    <dbReference type="NCBI Taxonomy" id="1294268"/>
    <lineage>
        <taxon>Bacteria</taxon>
        <taxon>Bacillati</taxon>
        <taxon>Bacillota</taxon>
        <taxon>Bacilli</taxon>
        <taxon>Bacillales</taxon>
        <taxon>Paenibacillaceae</taxon>
        <taxon>Paenibacillus</taxon>
    </lineage>
</organism>
<dbReference type="RefSeq" id="WP_183563113.1">
    <property type="nucleotide sequence ID" value="NZ_CBCSLB010000006.1"/>
</dbReference>
<name>A0A7W5C7X3_9BACL</name>
<proteinExistence type="predicted"/>
<sequence>MNYDFETLMDEAYDLPDGLAKLEVLEAAARYADAEGNIEQGYEARSEIVQTAIFHGYPLKALIAFSWQLGQYDRNPESFASFNLMWSYKWIVGQISHFPEIPLHKIEELVEDLGKRYKEHGYDDRTYLYYRFRTAMDLGHMEKAQDYMEQFQKADRDHMSDCEACEQNQIVQLYSLLGEHEKALEAAKPILSGDMSCAEVPHITLAYLLLPMLHQQSEQEARKAHVRGYRLIKGKRDFIETIGRHIAFLSSTDLKKGIDLFEHHLAMAYDHEDPFHKMVFHLYSAQLLQKLAASGSKYRPRLPVSFIGTEEDTSLERLADHFAQLALSSAQQYDTRNGNSYYMEWAEEALRP</sequence>
<protein>
    <submittedName>
        <fullName evidence="1">Tetratricopeptide (TPR) repeat protein</fullName>
    </submittedName>
</protein>
<evidence type="ECO:0000313" key="1">
    <source>
        <dbReference type="EMBL" id="MBB3152795.1"/>
    </source>
</evidence>
<gene>
    <name evidence="1" type="ORF">FHS16_002852</name>
</gene>
<comment type="caution">
    <text evidence="1">The sequence shown here is derived from an EMBL/GenBank/DDBJ whole genome shotgun (WGS) entry which is preliminary data.</text>
</comment>
<accession>A0A7W5C7X3</accession>
<evidence type="ECO:0000313" key="2">
    <source>
        <dbReference type="Proteomes" id="UP000518605"/>
    </source>
</evidence>
<dbReference type="Proteomes" id="UP000518605">
    <property type="component" value="Unassembled WGS sequence"/>
</dbReference>
<reference evidence="1 2" key="1">
    <citation type="submission" date="2020-08" db="EMBL/GenBank/DDBJ databases">
        <title>Genomic Encyclopedia of Type Strains, Phase III (KMG-III): the genomes of soil and plant-associated and newly described type strains.</title>
        <authorList>
            <person name="Whitman W."/>
        </authorList>
    </citation>
    <scope>NUCLEOTIDE SEQUENCE [LARGE SCALE GENOMIC DNA]</scope>
    <source>
        <strain evidence="1 2">CECT 8234</strain>
    </source>
</reference>